<keyword evidence="10" id="KW-0539">Nucleus</keyword>
<evidence type="ECO:0000256" key="2">
    <source>
        <dbReference type="ARBA" id="ARBA00004167"/>
    </source>
</evidence>
<evidence type="ECO:0000256" key="10">
    <source>
        <dbReference type="ARBA" id="ARBA00023242"/>
    </source>
</evidence>
<organism evidence="14 15">
    <name type="scientific">Vitis vinifera</name>
    <name type="common">Grape</name>
    <dbReference type="NCBI Taxonomy" id="29760"/>
    <lineage>
        <taxon>Eukaryota</taxon>
        <taxon>Viridiplantae</taxon>
        <taxon>Streptophyta</taxon>
        <taxon>Embryophyta</taxon>
        <taxon>Tracheophyta</taxon>
        <taxon>Spermatophyta</taxon>
        <taxon>Magnoliopsida</taxon>
        <taxon>eudicotyledons</taxon>
        <taxon>Gunneridae</taxon>
        <taxon>Pentapetalae</taxon>
        <taxon>rosids</taxon>
        <taxon>Vitales</taxon>
        <taxon>Vitaceae</taxon>
        <taxon>Viteae</taxon>
        <taxon>Vitis</taxon>
    </lineage>
</organism>
<sequence>MRDAAAAAVVGITPVEEADACDFEKRYVNAKEPKAKTGCVVSCCDWKANLTSIDAFGKTLYKEHALWPHITLYRKHIPIDDGGVKAKNKETKKQRKKKQGRKRVKGKKKRRRRRKNRSLIGLCVLNNKGKRGKGLARNWKMGAVSMESLPLGFRFRPTDEELINHYLKLKIEGRHSEVEVIRELDVCKWEPWDLPGLSMIKADDPEWFFFCPRDRKYPNGRRSNRATDAGYWKATGKDRTIKSRKSSASIGMKKTLVFYKGRAPKGQRTNWIFHEYRVIDSASDSSQGAYVLFRLFYKPNERIDNPKYDEVEPTGLSPVTTKSSPGDTSSDLVQETEMSDTPTGGESENIERWLNDKSDNVTPTAPVPVESCCNGYIPSDVEDHVAEVEEQVSEVYPPLGEDSRSYDGQIDCKVFSPESQLYPELATAYMGSPFSSDFGDGQTGLRFRDGASEPEVCLTEFWDEIFNNHDECSGEESNSQKNSAVGSETLVPGQVSLLPNRPHGDSHTKNGGSNSDTDTDMAQMQYDPEMRASKWSDEYIVGKDHLQMDVSPGYHQPQASFHFPEFKSGNIGALGDDSIGRDASSAVSAMASLDALLNNLEESSTQKNHVNYGGDPVGGTGIKIRTRQPLQRQMPDNFVTQGIAPRRIRLQMHKVMYASSNDEQEAQPTLKEVGEGREHPPTSDGPEKESIVGATSRGGTLKLRLRVNRDGESEGESDNFQVKPSAFLETVPARRGPSTLLVYTVSLSLVITLFLFLTGTWRYLRSYMLHG</sequence>
<evidence type="ECO:0000256" key="4">
    <source>
        <dbReference type="ARBA" id="ARBA00022989"/>
    </source>
</evidence>
<evidence type="ECO:0000256" key="9">
    <source>
        <dbReference type="ARBA" id="ARBA00023163"/>
    </source>
</evidence>
<feature type="compositionally biased region" description="Polar residues" evidence="11">
    <location>
        <begin position="509"/>
        <end position="521"/>
    </location>
</feature>
<dbReference type="GO" id="GO:0006355">
    <property type="term" value="P:regulation of DNA-templated transcription"/>
    <property type="evidence" value="ECO:0007669"/>
    <property type="project" value="InterPro"/>
</dbReference>
<dbReference type="GO" id="GO:0016020">
    <property type="term" value="C:membrane"/>
    <property type="evidence" value="ECO:0007669"/>
    <property type="project" value="UniProtKB-SubCell"/>
</dbReference>
<dbReference type="InterPro" id="IPR036093">
    <property type="entry name" value="NAC_dom_sf"/>
</dbReference>
<keyword evidence="4 12" id="KW-1133">Transmembrane helix</keyword>
<comment type="subcellular location">
    <subcellularLocation>
        <location evidence="2">Membrane</location>
        <topology evidence="2">Single-pass membrane protein</topology>
    </subcellularLocation>
    <subcellularLocation>
        <location evidence="1">Nucleus</location>
    </subcellularLocation>
</comment>
<keyword evidence="5" id="KW-0805">Transcription regulation</keyword>
<dbReference type="Proteomes" id="UP000288805">
    <property type="component" value="Unassembled WGS sequence"/>
</dbReference>
<feature type="region of interest" description="Disordered" evidence="11">
    <location>
        <begin position="304"/>
        <end position="351"/>
    </location>
</feature>
<evidence type="ECO:0000256" key="3">
    <source>
        <dbReference type="ARBA" id="ARBA00022692"/>
    </source>
</evidence>
<protein>
    <submittedName>
        <fullName evidence="14">NAC domain-containing protein 14</fullName>
    </submittedName>
</protein>
<dbReference type="FunFam" id="2.170.150.80:FF:000002">
    <property type="entry name" value="Nac domain-containing protein 86"/>
    <property type="match status" value="1"/>
</dbReference>
<feature type="compositionally biased region" description="Polar residues" evidence="11">
    <location>
        <begin position="317"/>
        <end position="333"/>
    </location>
</feature>
<keyword evidence="7 12" id="KW-0472">Membrane</keyword>
<evidence type="ECO:0000256" key="8">
    <source>
        <dbReference type="ARBA" id="ARBA00023159"/>
    </source>
</evidence>
<feature type="region of interest" description="Disordered" evidence="11">
    <location>
        <begin position="83"/>
        <end position="115"/>
    </location>
</feature>
<dbReference type="Pfam" id="PF02365">
    <property type="entry name" value="NAM"/>
    <property type="match status" value="1"/>
</dbReference>
<dbReference type="PROSITE" id="PS51005">
    <property type="entry name" value="NAC"/>
    <property type="match status" value="1"/>
</dbReference>
<keyword evidence="8" id="KW-0010">Activator</keyword>
<dbReference type="PANTHER" id="PTHR31744">
    <property type="entry name" value="PROTEIN CUP-SHAPED COTYLEDON 2-RELATED"/>
    <property type="match status" value="1"/>
</dbReference>
<dbReference type="PANTHER" id="PTHR31744:SF216">
    <property type="entry name" value="NAC TRANSCRIPTION FACTOR"/>
    <property type="match status" value="1"/>
</dbReference>
<dbReference type="SUPFAM" id="SSF101941">
    <property type="entry name" value="NAC domain"/>
    <property type="match status" value="1"/>
</dbReference>
<feature type="domain" description="NAC" evidence="13">
    <location>
        <begin position="149"/>
        <end position="298"/>
    </location>
</feature>
<keyword evidence="6" id="KW-0238">DNA-binding</keyword>
<evidence type="ECO:0000256" key="12">
    <source>
        <dbReference type="SAM" id="Phobius"/>
    </source>
</evidence>
<feature type="region of interest" description="Disordered" evidence="11">
    <location>
        <begin position="658"/>
        <end position="695"/>
    </location>
</feature>
<dbReference type="GO" id="GO:0005634">
    <property type="term" value="C:nucleus"/>
    <property type="evidence" value="ECO:0007669"/>
    <property type="project" value="UniProtKB-SubCell"/>
</dbReference>
<evidence type="ECO:0000256" key="7">
    <source>
        <dbReference type="ARBA" id="ARBA00023136"/>
    </source>
</evidence>
<comment type="caution">
    <text evidence="14">The sequence shown here is derived from an EMBL/GenBank/DDBJ whole genome shotgun (WGS) entry which is preliminary data.</text>
</comment>
<feature type="transmembrane region" description="Helical" evidence="12">
    <location>
        <begin position="740"/>
        <end position="764"/>
    </location>
</feature>
<feature type="region of interest" description="Disordered" evidence="11">
    <location>
        <begin position="494"/>
        <end position="521"/>
    </location>
</feature>
<dbReference type="EMBL" id="QGNW01000039">
    <property type="protein sequence ID" value="RVX09104.1"/>
    <property type="molecule type" value="Genomic_DNA"/>
</dbReference>
<feature type="compositionally biased region" description="Basic and acidic residues" evidence="11">
    <location>
        <begin position="672"/>
        <end position="690"/>
    </location>
</feature>
<dbReference type="GO" id="GO:0000976">
    <property type="term" value="F:transcription cis-regulatory region binding"/>
    <property type="evidence" value="ECO:0007669"/>
    <property type="project" value="UniProtKB-ARBA"/>
</dbReference>
<proteinExistence type="predicted"/>
<accession>A0A438JJH0</accession>
<keyword evidence="9" id="KW-0804">Transcription</keyword>
<evidence type="ECO:0000259" key="13">
    <source>
        <dbReference type="PROSITE" id="PS51005"/>
    </source>
</evidence>
<gene>
    <name evidence="14" type="primary">NAC014</name>
    <name evidence="14" type="ORF">CK203_013723</name>
</gene>
<reference evidence="14 15" key="1">
    <citation type="journal article" date="2018" name="PLoS Genet.">
        <title>Population sequencing reveals clonal diversity and ancestral inbreeding in the grapevine cultivar Chardonnay.</title>
        <authorList>
            <person name="Roach M.J."/>
            <person name="Johnson D.L."/>
            <person name="Bohlmann J."/>
            <person name="van Vuuren H.J."/>
            <person name="Jones S.J."/>
            <person name="Pretorius I.S."/>
            <person name="Schmidt S.A."/>
            <person name="Borneman A.R."/>
        </authorList>
    </citation>
    <scope>NUCLEOTIDE SEQUENCE [LARGE SCALE GENOMIC DNA]</scope>
    <source>
        <strain evidence="15">cv. Chardonnay</strain>
        <tissue evidence="14">Leaf</tissue>
    </source>
</reference>
<feature type="compositionally biased region" description="Basic residues" evidence="11">
    <location>
        <begin position="92"/>
        <end position="115"/>
    </location>
</feature>
<evidence type="ECO:0000256" key="11">
    <source>
        <dbReference type="SAM" id="MobiDB-lite"/>
    </source>
</evidence>
<evidence type="ECO:0000313" key="14">
    <source>
        <dbReference type="EMBL" id="RVX09104.1"/>
    </source>
</evidence>
<evidence type="ECO:0000313" key="15">
    <source>
        <dbReference type="Proteomes" id="UP000288805"/>
    </source>
</evidence>
<evidence type="ECO:0000256" key="1">
    <source>
        <dbReference type="ARBA" id="ARBA00004123"/>
    </source>
</evidence>
<name>A0A438JJH0_VITVI</name>
<dbReference type="InterPro" id="IPR003441">
    <property type="entry name" value="NAC-dom"/>
</dbReference>
<dbReference type="Gene3D" id="2.170.150.80">
    <property type="entry name" value="NAC domain"/>
    <property type="match status" value="1"/>
</dbReference>
<evidence type="ECO:0000256" key="5">
    <source>
        <dbReference type="ARBA" id="ARBA00023015"/>
    </source>
</evidence>
<evidence type="ECO:0000256" key="6">
    <source>
        <dbReference type="ARBA" id="ARBA00023125"/>
    </source>
</evidence>
<dbReference type="AlphaFoldDB" id="A0A438JJH0"/>
<keyword evidence="3 12" id="KW-0812">Transmembrane</keyword>